<reference evidence="7" key="1">
    <citation type="journal article" date="2019" name="Genome Announc.">
        <title>Draft Genome Sequence of Pseudoalteromonas piscicida Strain 36Y ROTHPW, an Hypersaline Seawater Isolate from the South Coast of Sonora, Mexico.</title>
        <authorList>
            <person name="Sanchez-Diaz R."/>
            <person name="Molina-Garza Z.J."/>
            <person name="Cruz-Suarez L.E."/>
            <person name="Selvin J."/>
            <person name="Kiran G.S."/>
            <person name="Ibarra-Gamez J.C."/>
            <person name="Gomez-Gil B."/>
            <person name="Galaviz-Silva L."/>
        </authorList>
    </citation>
    <scope>NUCLEOTIDE SEQUENCE [LARGE SCALE GENOMIC DNA]</scope>
    <source>
        <strain evidence="7">36Y_RITHPW</strain>
    </source>
</reference>
<dbReference type="AlphaFoldDB" id="A0A2A5JRD7"/>
<dbReference type="InterPro" id="IPR024185">
    <property type="entry name" value="FTHF_cligase-like_sf"/>
</dbReference>
<proteinExistence type="inferred from homology"/>
<evidence type="ECO:0000256" key="5">
    <source>
        <dbReference type="RuleBase" id="RU361279"/>
    </source>
</evidence>
<dbReference type="GO" id="GO:0046872">
    <property type="term" value="F:metal ion binding"/>
    <property type="evidence" value="ECO:0007669"/>
    <property type="project" value="UniProtKB-KW"/>
</dbReference>
<dbReference type="PANTHER" id="PTHR23407:SF1">
    <property type="entry name" value="5-FORMYLTETRAHYDROFOLATE CYCLO-LIGASE"/>
    <property type="match status" value="1"/>
</dbReference>
<keyword evidence="3 4" id="KW-0067">ATP-binding</keyword>
<evidence type="ECO:0000256" key="3">
    <source>
        <dbReference type="ARBA" id="ARBA00022840"/>
    </source>
</evidence>
<keyword evidence="6" id="KW-0436">Ligase</keyword>
<keyword evidence="5" id="KW-0460">Magnesium</keyword>
<dbReference type="GO" id="GO:0005524">
    <property type="term" value="F:ATP binding"/>
    <property type="evidence" value="ECO:0007669"/>
    <property type="project" value="UniProtKB-KW"/>
</dbReference>
<evidence type="ECO:0000256" key="4">
    <source>
        <dbReference type="PIRSR" id="PIRSR006806-1"/>
    </source>
</evidence>
<dbReference type="Proteomes" id="UP000228621">
    <property type="component" value="Unassembled WGS sequence"/>
</dbReference>
<sequence length="208" mass="23645">MSKFNTNINKSQLTRGELRKVIRSLRNSLTDAEQSTAATQLNFNFFQHIKPPKKARIGLYTQNDGELDTSLLIQSLWSENHSVYLPLIHPFNGANLLFQKYEKNSPMKSNRYAILEPKLDCSAVAPLASLDFLLMPLVAFDEHGNRLGMGGGYYDRTLAQHYAEQRDKPVLIGLAHDCQRVSSLPTEAWDVPLPMILTPTRLYTWPKK</sequence>
<comment type="caution">
    <text evidence="6">The sequence shown here is derived from an EMBL/GenBank/DDBJ whole genome shotgun (WGS) entry which is preliminary data.</text>
</comment>
<dbReference type="SUPFAM" id="SSF100950">
    <property type="entry name" value="NagB/RpiA/CoA transferase-like"/>
    <property type="match status" value="1"/>
</dbReference>
<dbReference type="EMBL" id="NKHF01000041">
    <property type="protein sequence ID" value="PCK31995.1"/>
    <property type="molecule type" value="Genomic_DNA"/>
</dbReference>
<comment type="similarity">
    <text evidence="1 5">Belongs to the 5-formyltetrahydrofolate cyclo-ligase family.</text>
</comment>
<feature type="binding site" evidence="4">
    <location>
        <begin position="146"/>
        <end position="154"/>
    </location>
    <ligand>
        <name>ATP</name>
        <dbReference type="ChEBI" id="CHEBI:30616"/>
    </ligand>
</feature>
<organism evidence="6 7">
    <name type="scientific">Pseudoalteromonas piscicida</name>
    <dbReference type="NCBI Taxonomy" id="43662"/>
    <lineage>
        <taxon>Bacteria</taxon>
        <taxon>Pseudomonadati</taxon>
        <taxon>Pseudomonadota</taxon>
        <taxon>Gammaproteobacteria</taxon>
        <taxon>Alteromonadales</taxon>
        <taxon>Pseudoalteromonadaceae</taxon>
        <taxon>Pseudoalteromonas</taxon>
    </lineage>
</organism>
<comment type="catalytic activity">
    <reaction evidence="5">
        <text>(6S)-5-formyl-5,6,7,8-tetrahydrofolate + ATP = (6R)-5,10-methenyltetrahydrofolate + ADP + phosphate</text>
        <dbReference type="Rhea" id="RHEA:10488"/>
        <dbReference type="ChEBI" id="CHEBI:30616"/>
        <dbReference type="ChEBI" id="CHEBI:43474"/>
        <dbReference type="ChEBI" id="CHEBI:57455"/>
        <dbReference type="ChEBI" id="CHEBI:57457"/>
        <dbReference type="ChEBI" id="CHEBI:456216"/>
        <dbReference type="EC" id="6.3.3.2"/>
    </reaction>
</comment>
<dbReference type="EC" id="6.3.3.2" evidence="5"/>
<dbReference type="NCBIfam" id="TIGR02727">
    <property type="entry name" value="MTHFS_bact"/>
    <property type="match status" value="1"/>
</dbReference>
<dbReference type="Pfam" id="PF01812">
    <property type="entry name" value="5-FTHF_cyc-lig"/>
    <property type="match status" value="1"/>
</dbReference>
<dbReference type="RefSeq" id="WP_099641786.1">
    <property type="nucleotide sequence ID" value="NZ_NKHF01000041.1"/>
</dbReference>
<protein>
    <recommendedName>
        <fullName evidence="5">5-formyltetrahydrofolate cyclo-ligase</fullName>
        <ecNumber evidence="5">6.3.3.2</ecNumber>
    </recommendedName>
</protein>
<dbReference type="PIRSF" id="PIRSF006806">
    <property type="entry name" value="FTHF_cligase"/>
    <property type="match status" value="1"/>
</dbReference>
<dbReference type="GO" id="GO:0030272">
    <property type="term" value="F:5-formyltetrahydrofolate cyclo-ligase activity"/>
    <property type="evidence" value="ECO:0007669"/>
    <property type="project" value="UniProtKB-EC"/>
</dbReference>
<dbReference type="InterPro" id="IPR002698">
    <property type="entry name" value="FTHF_cligase"/>
</dbReference>
<dbReference type="GO" id="GO:0009396">
    <property type="term" value="P:folic acid-containing compound biosynthetic process"/>
    <property type="evidence" value="ECO:0007669"/>
    <property type="project" value="TreeGrafter"/>
</dbReference>
<accession>A0A2A5JRD7</accession>
<evidence type="ECO:0000256" key="1">
    <source>
        <dbReference type="ARBA" id="ARBA00010638"/>
    </source>
</evidence>
<dbReference type="Gene3D" id="3.40.50.10420">
    <property type="entry name" value="NagB/RpiA/CoA transferase-like"/>
    <property type="match status" value="1"/>
</dbReference>
<name>A0A2A5JRD7_PSEO7</name>
<gene>
    <name evidence="6" type="ORF">CEX98_09215</name>
</gene>
<dbReference type="InterPro" id="IPR037171">
    <property type="entry name" value="NagB/RpiA_transferase-like"/>
</dbReference>
<evidence type="ECO:0000313" key="6">
    <source>
        <dbReference type="EMBL" id="PCK31995.1"/>
    </source>
</evidence>
<keyword evidence="5" id="KW-0479">Metal-binding</keyword>
<dbReference type="OrthoDB" id="9801938at2"/>
<dbReference type="GO" id="GO:0035999">
    <property type="term" value="P:tetrahydrofolate interconversion"/>
    <property type="evidence" value="ECO:0007669"/>
    <property type="project" value="TreeGrafter"/>
</dbReference>
<comment type="cofactor">
    <cofactor evidence="5">
        <name>Mg(2+)</name>
        <dbReference type="ChEBI" id="CHEBI:18420"/>
    </cofactor>
</comment>
<dbReference type="PANTHER" id="PTHR23407">
    <property type="entry name" value="ATPASE INHIBITOR/5-FORMYLTETRAHYDROFOLATE CYCLO-LIGASE"/>
    <property type="match status" value="1"/>
</dbReference>
<keyword evidence="7" id="KW-1185">Reference proteome</keyword>
<evidence type="ECO:0000313" key="7">
    <source>
        <dbReference type="Proteomes" id="UP000228621"/>
    </source>
</evidence>
<keyword evidence="2 4" id="KW-0547">Nucleotide-binding</keyword>
<evidence type="ECO:0000256" key="2">
    <source>
        <dbReference type="ARBA" id="ARBA00022741"/>
    </source>
</evidence>
<feature type="binding site" evidence="4">
    <location>
        <position position="66"/>
    </location>
    <ligand>
        <name>substrate</name>
    </ligand>
</feature>